<dbReference type="Proteomes" id="UP000278627">
    <property type="component" value="Unassembled WGS sequence"/>
</dbReference>
<feature type="transmembrane region" description="Helical" evidence="6">
    <location>
        <begin position="100"/>
        <end position="127"/>
    </location>
</feature>
<dbReference type="PANTHER" id="PTHR10671">
    <property type="entry name" value="EPITHELIAL MEMBRANE PROTEIN-RELATED"/>
    <property type="match status" value="1"/>
</dbReference>
<protein>
    <submittedName>
        <fullName evidence="9">Clc-like protein</fullName>
    </submittedName>
</protein>
<dbReference type="PANTHER" id="PTHR10671:SF96">
    <property type="entry name" value="CLC-LIKE PROTEIN 5"/>
    <property type="match status" value="1"/>
</dbReference>
<feature type="transmembrane region" description="Helical" evidence="6">
    <location>
        <begin position="12"/>
        <end position="34"/>
    </location>
</feature>
<dbReference type="InterPro" id="IPR010761">
    <property type="entry name" value="Clc_prot-like"/>
</dbReference>
<dbReference type="WBParaSite" id="BPAG_0000971601-mRNA-1">
    <property type="protein sequence ID" value="BPAG_0000971601-mRNA-1"/>
    <property type="gene ID" value="BPAG_0000971601"/>
</dbReference>
<dbReference type="AlphaFoldDB" id="A0A0N4TMN6"/>
<dbReference type="Pfam" id="PF07062">
    <property type="entry name" value="Clc-like"/>
    <property type="match status" value="1"/>
</dbReference>
<keyword evidence="8" id="KW-1185">Reference proteome</keyword>
<gene>
    <name evidence="7" type="ORF">BPAG_LOCUS9678</name>
</gene>
<dbReference type="GO" id="GO:0005886">
    <property type="term" value="C:plasma membrane"/>
    <property type="evidence" value="ECO:0007669"/>
    <property type="project" value="TreeGrafter"/>
</dbReference>
<dbReference type="EMBL" id="UZAD01013162">
    <property type="protein sequence ID" value="VDN90864.1"/>
    <property type="molecule type" value="Genomic_DNA"/>
</dbReference>
<keyword evidence="3 6" id="KW-1133">Transmembrane helix</keyword>
<dbReference type="FunFam" id="1.20.140.150:FF:000042">
    <property type="entry name" value="Clc-like protein 2"/>
    <property type="match status" value="1"/>
</dbReference>
<feature type="transmembrane region" description="Helical" evidence="6">
    <location>
        <begin position="46"/>
        <end position="65"/>
    </location>
</feature>
<evidence type="ECO:0000256" key="2">
    <source>
        <dbReference type="ARBA" id="ARBA00022692"/>
    </source>
</evidence>
<feature type="transmembrane region" description="Helical" evidence="6">
    <location>
        <begin position="159"/>
        <end position="177"/>
    </location>
</feature>
<comment type="subcellular location">
    <subcellularLocation>
        <location evidence="1">Membrane</location>
        <topology evidence="1">Multi-pass membrane protein</topology>
    </subcellularLocation>
</comment>
<evidence type="ECO:0000256" key="4">
    <source>
        <dbReference type="ARBA" id="ARBA00023136"/>
    </source>
</evidence>
<comment type="similarity">
    <text evidence="5">Belongs to the Clc family.</text>
</comment>
<evidence type="ECO:0000256" key="1">
    <source>
        <dbReference type="ARBA" id="ARBA00004141"/>
    </source>
</evidence>
<dbReference type="Gene3D" id="1.20.140.150">
    <property type="match status" value="1"/>
</dbReference>
<accession>A0A0N4TMN6</accession>
<proteinExistence type="inferred from homology"/>
<feature type="transmembrane region" description="Helical" evidence="6">
    <location>
        <begin position="134"/>
        <end position="153"/>
    </location>
</feature>
<organism evidence="9">
    <name type="scientific">Brugia pahangi</name>
    <name type="common">Filarial nematode worm</name>
    <dbReference type="NCBI Taxonomy" id="6280"/>
    <lineage>
        <taxon>Eukaryota</taxon>
        <taxon>Metazoa</taxon>
        <taxon>Ecdysozoa</taxon>
        <taxon>Nematoda</taxon>
        <taxon>Chromadorea</taxon>
        <taxon>Rhabditida</taxon>
        <taxon>Spirurina</taxon>
        <taxon>Spiruromorpha</taxon>
        <taxon>Filarioidea</taxon>
        <taxon>Onchocercidae</taxon>
        <taxon>Brugia</taxon>
    </lineage>
</organism>
<name>A0A0N4TMN6_BRUPA</name>
<reference evidence="7 8" key="2">
    <citation type="submission" date="2018-11" db="EMBL/GenBank/DDBJ databases">
        <authorList>
            <consortium name="Pathogen Informatics"/>
        </authorList>
    </citation>
    <scope>NUCLEOTIDE SEQUENCE [LARGE SCALE GENOMIC DNA]</scope>
</reference>
<evidence type="ECO:0000313" key="7">
    <source>
        <dbReference type="EMBL" id="VDN90864.1"/>
    </source>
</evidence>
<evidence type="ECO:0000256" key="5">
    <source>
        <dbReference type="ARBA" id="ARBA00060861"/>
    </source>
</evidence>
<sequence length="309" mass="34973">MLDWSNPLLKVQAMAFVPLCVGNLFMFIALLTPAWQVAEDTDAHRYMQSGLWMYCPGGVPCWYIFSDNLINYYEKVDVCRFLLIGDCRKKLIKTPYFFGWHYAVLVLLLFALAFGLIAAGFLVLGVYRASKVRLLTIIFILFSFLSCKLITLINKPLSSVLFSSVGLAVFMINAEMLESRFLIGIKNTFKKEYGYSFYLAGLACMFLMFGLLAGVMVMSYIFLTKSGRSYVNEAKLKHSSPLSWRSFMGMKKPENMAKHPGSQTTSHPTIPVFQNVFEHPPRPGSNTASQSITPLPPEYMSTTRTFLSY</sequence>
<evidence type="ECO:0000256" key="3">
    <source>
        <dbReference type="ARBA" id="ARBA00022989"/>
    </source>
</evidence>
<keyword evidence="4 6" id="KW-0472">Membrane</keyword>
<evidence type="ECO:0000313" key="8">
    <source>
        <dbReference type="Proteomes" id="UP000278627"/>
    </source>
</evidence>
<keyword evidence="2 6" id="KW-0812">Transmembrane</keyword>
<evidence type="ECO:0000313" key="9">
    <source>
        <dbReference type="WBParaSite" id="BPAG_0000971601-mRNA-1"/>
    </source>
</evidence>
<evidence type="ECO:0000256" key="6">
    <source>
        <dbReference type="SAM" id="Phobius"/>
    </source>
</evidence>
<feature type="transmembrane region" description="Helical" evidence="6">
    <location>
        <begin position="197"/>
        <end position="223"/>
    </location>
</feature>
<reference evidence="9" key="1">
    <citation type="submission" date="2017-02" db="UniProtKB">
        <authorList>
            <consortium name="WormBaseParasite"/>
        </authorList>
    </citation>
    <scope>IDENTIFICATION</scope>
</reference>
<dbReference type="InterPro" id="IPR050579">
    <property type="entry name" value="PMP-22/EMP/MP20-like"/>
</dbReference>